<dbReference type="Pfam" id="PF00407">
    <property type="entry name" value="Bet_v_1"/>
    <property type="match status" value="1"/>
</dbReference>
<dbReference type="InterPro" id="IPR023393">
    <property type="entry name" value="START-like_dom_sf"/>
</dbReference>
<evidence type="ECO:0000313" key="3">
    <source>
        <dbReference type="Proteomes" id="UP000823775"/>
    </source>
</evidence>
<reference evidence="2 3" key="1">
    <citation type="journal article" date="2021" name="BMC Genomics">
        <title>Datura genome reveals duplications of psychoactive alkaloid biosynthetic genes and high mutation rate following tissue culture.</title>
        <authorList>
            <person name="Rajewski A."/>
            <person name="Carter-House D."/>
            <person name="Stajich J."/>
            <person name="Litt A."/>
        </authorList>
    </citation>
    <scope>NUCLEOTIDE SEQUENCE [LARGE SCALE GENOMIC DNA]</scope>
    <source>
        <strain evidence="2">AR-01</strain>
    </source>
</reference>
<feature type="domain" description="Bet v I/Major latex protein" evidence="1">
    <location>
        <begin position="2"/>
        <end position="51"/>
    </location>
</feature>
<proteinExistence type="predicted"/>
<name>A0ABS8TJ04_DATST</name>
<accession>A0ABS8TJ04</accession>
<comment type="caution">
    <text evidence="2">The sequence shown here is derived from an EMBL/GenBank/DDBJ whole genome shotgun (WGS) entry which is preliminary data.</text>
</comment>
<protein>
    <recommendedName>
        <fullName evidence="1">Bet v I/Major latex protein domain-containing protein</fullName>
    </recommendedName>
</protein>
<dbReference type="Proteomes" id="UP000823775">
    <property type="component" value="Unassembled WGS sequence"/>
</dbReference>
<sequence>MSLEGTLVLEINIKCDRNVFHEIYRYRSYHISNMSPDKIQNVDIHEGEGELHPWCLRHPHTQNLNSLFPQDSFCFRSITEPIDVVGHSTPLSSYFDDASDPYVRVPLAASPPSQSLDSARLVAQGFHRKYRTDYEETFIPMAKRTNVRTLLVVAVTQQWDISPFMDLNQALRSWFSKLKSVLLQGGYR</sequence>
<evidence type="ECO:0000313" key="2">
    <source>
        <dbReference type="EMBL" id="MCD7470836.1"/>
    </source>
</evidence>
<dbReference type="InterPro" id="IPR051761">
    <property type="entry name" value="MLP-like_ligand-binding"/>
</dbReference>
<keyword evidence="3" id="KW-1185">Reference proteome</keyword>
<dbReference type="PANTHER" id="PTHR31907">
    <property type="entry name" value="MLP-LIKE PROTEIN 423"/>
    <property type="match status" value="1"/>
</dbReference>
<dbReference type="EMBL" id="JACEIK010001614">
    <property type="protein sequence ID" value="MCD7470836.1"/>
    <property type="molecule type" value="Genomic_DNA"/>
</dbReference>
<evidence type="ECO:0000259" key="1">
    <source>
        <dbReference type="Pfam" id="PF00407"/>
    </source>
</evidence>
<organism evidence="2 3">
    <name type="scientific">Datura stramonium</name>
    <name type="common">Jimsonweed</name>
    <name type="synonym">Common thornapple</name>
    <dbReference type="NCBI Taxonomy" id="4076"/>
    <lineage>
        <taxon>Eukaryota</taxon>
        <taxon>Viridiplantae</taxon>
        <taxon>Streptophyta</taxon>
        <taxon>Embryophyta</taxon>
        <taxon>Tracheophyta</taxon>
        <taxon>Spermatophyta</taxon>
        <taxon>Magnoliopsida</taxon>
        <taxon>eudicotyledons</taxon>
        <taxon>Gunneridae</taxon>
        <taxon>Pentapetalae</taxon>
        <taxon>asterids</taxon>
        <taxon>lamiids</taxon>
        <taxon>Solanales</taxon>
        <taxon>Solanaceae</taxon>
        <taxon>Solanoideae</taxon>
        <taxon>Datureae</taxon>
        <taxon>Datura</taxon>
    </lineage>
</organism>
<dbReference type="Gene3D" id="3.30.530.20">
    <property type="match status" value="1"/>
</dbReference>
<gene>
    <name evidence="2" type="ORF">HAX54_010997</name>
</gene>
<dbReference type="InterPro" id="IPR000916">
    <property type="entry name" value="Bet_v_I/MLP"/>
</dbReference>